<sequence>MKYWQLSMDGPRTIVLNRQNGAFGFTLRHFIVYPPDIHDPVVAKKLALSGLSNFSQPMDTVFVKKVIPESEADYAGLREGDRLIAVNGIPVSLQFQFADIVATIQKTPKTLVIQIVPKGYDILQTFFSDTAHNPETNQRPQLQLPVRSNVMPSKRRDQPPHLPSVTEKQESVYSALVPTVSQSLMFPAHNPKMAIVQPRVLHNNSSQSQFAPSISSNQQVKDAIMSRLRHQIEQKEEFLKRPTKPFIPEASSTPSTSSSQANQMPRSFIYQTNRLKSNWPETNDDCAKSLEFIRQPQTIPQEISDLQSSRFALREQFFKDRSSILRSPNSAYFSLPTSPYYVQDSQPSTSSFTGSSNSVIEGSSERTVSEDLRHTRIGTSPIPSQGLRIVSERAKQFESGRPLSPDGIDRTSLYKSELSRINTKQVASNVALRRQVFESKASGGDSSWRCSSDDKIKDDKEQQFKGITTKTRSLSAESIKTECVDKNSELNYKKERPKPVRENSYLTAVRCSPEVAAVVLRQKANANRLSSEEDDRKTRRTSYLKATENEEFQLPIYSEQNSASSALEEDETQQLKSVYPRWTVPKFNVDIQFLRRIFEDPQAVSDNQILMNHDFPNYKSQGSKIKALGYFRCNQVSDANVEITKQGILQIKVTLINGRKSQDRSWRTYNGELKKNVLKLTTVRESKISQSPDSGGGTIDLTNFNVTEANYTKRKNVFRLSSAHYPEACDNECELLLQTQTQQDMLDWISCLKAVSKKDEEDVSQDPKNCSNIGAQKAEPQRVAALESIQASSLIHSSDDNPSPITSKLQRKYHFGHARSPSGQSPVTKSRKAPQNLLVSASSLNSSNRDGSDKETHSPKQKSWKHFVTNQFKKMQPQSDSSSAHETVSECSPLSQCTPSEENFYVPLLVAKCTKIVETKGLNIVGIYRIPGNTAAIANLNELINRNGMDEQTLSDPKWEDVNVVSSLLKLFIRSLPEPILPNELYGSFIDADKISDQVQRFHELRTLLRKLPQHNYETLKHLIAHLTVVSKNATVNLMEPRNLAIVFGPSIVRKCNDSLEMVVKDMKHQCQIVESLINNYGYFFENDPLPKLKNKNVQSTNDSGSELPSADFLLENVCKIEPLSRDSHKESSSRFVANIVQAANRKIRKTAQRRSTSSSLTPDTLSLDSITTSAESKNLRYSNNNNNNNNKSLKVKSNESLAETPRSSEDDFDSAFTENGDNAPSSLTAAVTEMLENKLRSLRNSSVDSSDREDIKSETESAPSNKSQITNPRLYVVSKMSHLQHPGLPLTLGENIPFADESPERPLIQARVKPIRQSTNNSIIIDKSKNDKIDEQQQNEYSSDDTDSSTTSNHRVRMRSVIRLEDSVLRKVNRILTNLEHLERKYSLNRSLSLNYKSQRSYNNECCCNANKADKSRQSLTKDEKTDKNINKRRQLHDTTNTSGNQQSMSSANGSAKYRRHSNGSRSIRRRHTVGGVHDYPSIIKTDRTNCQSFIIMKLFSQRHNIFVCLFFFISLNKSKSKMDNKNLKQIHEEFKDVIRHPEAFLQIQNEIAQKIKEKLLEPIYSYSRTIVSRQKSKALEKLIIDGMDDESIWQQLEIQNDENLQGNIKNVSRFLASNTDKFKVDLTNNLNTDQESGIEDHEETLEDDSNDDSEMNEESEVNEDDESGNDTDENESDEEDEEEDSPKIKKKKNMRKSVVDDKFFKLSEMEEFLEIEEELEKNPNLNDEDGIDFFEANETNREESLRYSDFFEDENENNEGEREEREDEPAAASDQPKSSHELKQERLKKKIDHMENSMLDERPWQMKGEVKADNRPQNSLLEEILEFDSTTRAAPIITEEVTLKLEDIIRQRIKDKAFDDVERKVKPSDIQMEYKKQIVLNQEKSKESLAKIYEKEFIQELDKLNPDEEEPEEPKSHKELRSKLKDLFEKLDLLSNFYYTPRPAQPELKIITNIPTIEMEEATPTVVSNVTLLAPEEIKRKAKGDMKGADERTKTDKNRERRHKKIIQQNKFKKQSTDSKTTMKKVTKARNVEKMLTTETTKSSSDFFTKLQDNLSLNKSGKRERNSETEKKNHQAKKFKL</sequence>
<dbReference type="PANTHER" id="PTHR23175:SF23">
    <property type="entry name" value="PDZ DOMAIN-CONTAINING PROTEIN"/>
    <property type="match status" value="1"/>
</dbReference>
<dbReference type="GO" id="GO:0005732">
    <property type="term" value="C:sno(s)RNA-containing ribonucleoprotein complex"/>
    <property type="evidence" value="ECO:0007669"/>
    <property type="project" value="InterPro"/>
</dbReference>
<feature type="region of interest" description="Disordered" evidence="2">
    <location>
        <begin position="2055"/>
        <end position="2083"/>
    </location>
</feature>
<name>A0A1J1HT38_9DIPT</name>
<protein>
    <submittedName>
        <fullName evidence="6">CLUMA_CG004848, isoform A</fullName>
    </submittedName>
</protein>
<feature type="compositionally biased region" description="Polar residues" evidence="2">
    <location>
        <begin position="131"/>
        <end position="141"/>
    </location>
</feature>
<feature type="region of interest" description="Disordered" evidence="2">
    <location>
        <begin position="131"/>
        <end position="169"/>
    </location>
</feature>
<feature type="region of interest" description="Disordered" evidence="2">
    <location>
        <begin position="1242"/>
        <end position="1271"/>
    </location>
</feature>
<evidence type="ECO:0000313" key="7">
    <source>
        <dbReference type="Proteomes" id="UP000183832"/>
    </source>
</evidence>
<dbReference type="Pfam" id="PF04006">
    <property type="entry name" value="Mpp10"/>
    <property type="match status" value="1"/>
</dbReference>
<dbReference type="InterPro" id="IPR001478">
    <property type="entry name" value="PDZ"/>
</dbReference>
<dbReference type="FunFam" id="1.10.555.10:FF:000058">
    <property type="entry name" value="GTPase-activating protein pac-1"/>
    <property type="match status" value="1"/>
</dbReference>
<feature type="compositionally biased region" description="Basic and acidic residues" evidence="2">
    <location>
        <begin position="1250"/>
        <end position="1260"/>
    </location>
</feature>
<dbReference type="InterPro" id="IPR041489">
    <property type="entry name" value="PDZ_6"/>
</dbReference>
<dbReference type="Proteomes" id="UP000183832">
    <property type="component" value="Unassembled WGS sequence"/>
</dbReference>
<dbReference type="OrthoDB" id="6281275at2759"/>
<dbReference type="InterPro" id="IPR000198">
    <property type="entry name" value="RhoGAP_dom"/>
</dbReference>
<feature type="region of interest" description="Disordered" evidence="2">
    <location>
        <begin position="1630"/>
        <end position="1698"/>
    </location>
</feature>
<evidence type="ECO:0000259" key="3">
    <source>
        <dbReference type="PROSITE" id="PS50003"/>
    </source>
</evidence>
<dbReference type="SMART" id="SM00324">
    <property type="entry name" value="RhoGAP"/>
    <property type="match status" value="1"/>
</dbReference>
<dbReference type="Gene3D" id="2.30.29.30">
    <property type="entry name" value="Pleckstrin-homology domain (PH domain)/Phosphotyrosine-binding domain (PTB)"/>
    <property type="match status" value="1"/>
</dbReference>
<dbReference type="EMBL" id="CVRI01000020">
    <property type="protein sequence ID" value="CRK91163.1"/>
    <property type="molecule type" value="Genomic_DNA"/>
</dbReference>
<dbReference type="InterPro" id="IPR001849">
    <property type="entry name" value="PH_domain"/>
</dbReference>
<keyword evidence="1" id="KW-0343">GTPase activation</keyword>
<feature type="region of interest" description="Disordered" evidence="2">
    <location>
        <begin position="346"/>
        <end position="366"/>
    </location>
</feature>
<feature type="compositionally biased region" description="Low complexity" evidence="2">
    <location>
        <begin position="1180"/>
        <end position="1193"/>
    </location>
</feature>
<dbReference type="InterPro" id="IPR008936">
    <property type="entry name" value="Rho_GTPase_activation_prot"/>
</dbReference>
<feature type="compositionally biased region" description="Acidic residues" evidence="2">
    <location>
        <begin position="1638"/>
        <end position="1686"/>
    </location>
</feature>
<dbReference type="PANTHER" id="PTHR23175">
    <property type="entry name" value="PDZ DOMAIN-CONTAINING PROTEIN"/>
    <property type="match status" value="1"/>
</dbReference>
<dbReference type="GO" id="GO:0007165">
    <property type="term" value="P:signal transduction"/>
    <property type="evidence" value="ECO:0007669"/>
    <property type="project" value="InterPro"/>
</dbReference>
<dbReference type="PROSITE" id="PS50003">
    <property type="entry name" value="PH_DOMAIN"/>
    <property type="match status" value="1"/>
</dbReference>
<dbReference type="SMART" id="SM00233">
    <property type="entry name" value="PH"/>
    <property type="match status" value="1"/>
</dbReference>
<feature type="compositionally biased region" description="Polar residues" evidence="2">
    <location>
        <begin position="1217"/>
        <end position="1226"/>
    </location>
</feature>
<dbReference type="InterPro" id="IPR012173">
    <property type="entry name" value="Mpp10"/>
</dbReference>
<feature type="region of interest" description="Disordered" evidence="2">
    <location>
        <begin position="1414"/>
        <end position="1469"/>
    </location>
</feature>
<feature type="compositionally biased region" description="Basic and acidic residues" evidence="2">
    <location>
        <begin position="2063"/>
        <end position="2075"/>
    </location>
</feature>
<dbReference type="InterPro" id="IPR036034">
    <property type="entry name" value="PDZ_sf"/>
</dbReference>
<dbReference type="Gene3D" id="2.30.42.10">
    <property type="match status" value="1"/>
</dbReference>
<evidence type="ECO:0000313" key="6">
    <source>
        <dbReference type="EMBL" id="CRK91163.1"/>
    </source>
</evidence>
<dbReference type="GO" id="GO:0006364">
    <property type="term" value="P:rRNA processing"/>
    <property type="evidence" value="ECO:0007669"/>
    <property type="project" value="InterPro"/>
</dbReference>
<dbReference type="SMART" id="SM00228">
    <property type="entry name" value="PDZ"/>
    <property type="match status" value="1"/>
</dbReference>
<feature type="compositionally biased region" description="Basic residues" evidence="2">
    <location>
        <begin position="1458"/>
        <end position="1469"/>
    </location>
</feature>
<reference evidence="6 7" key="1">
    <citation type="submission" date="2015-04" db="EMBL/GenBank/DDBJ databases">
        <authorList>
            <person name="Syromyatnikov M.Y."/>
            <person name="Popov V.N."/>
        </authorList>
    </citation>
    <scope>NUCLEOTIDE SEQUENCE [LARGE SCALE GENOMIC DNA]</scope>
</reference>
<feature type="region of interest" description="Disordered" evidence="2">
    <location>
        <begin position="1177"/>
        <end position="1226"/>
    </location>
</feature>
<feature type="region of interest" description="Disordered" evidence="2">
    <location>
        <begin position="1320"/>
        <end position="1355"/>
    </location>
</feature>
<feature type="compositionally biased region" description="Basic and acidic residues" evidence="2">
    <location>
        <begin position="1983"/>
        <end position="2001"/>
    </location>
</feature>
<evidence type="ECO:0000256" key="2">
    <source>
        <dbReference type="SAM" id="MobiDB-lite"/>
    </source>
</evidence>
<dbReference type="Pfam" id="PF17820">
    <property type="entry name" value="PDZ_6"/>
    <property type="match status" value="1"/>
</dbReference>
<dbReference type="Pfam" id="PF15410">
    <property type="entry name" value="PH_9"/>
    <property type="match status" value="1"/>
</dbReference>
<dbReference type="PROSITE" id="PS50106">
    <property type="entry name" value="PDZ"/>
    <property type="match status" value="1"/>
</dbReference>
<keyword evidence="7" id="KW-1185">Reference proteome</keyword>
<dbReference type="PROSITE" id="PS50238">
    <property type="entry name" value="RHOGAP"/>
    <property type="match status" value="1"/>
</dbReference>
<dbReference type="SUPFAM" id="SSF50156">
    <property type="entry name" value="PDZ domain-like"/>
    <property type="match status" value="1"/>
</dbReference>
<feature type="region of interest" description="Disordered" evidence="2">
    <location>
        <begin position="840"/>
        <end position="863"/>
    </location>
</feature>
<dbReference type="Pfam" id="PF00620">
    <property type="entry name" value="RhoGAP"/>
    <property type="match status" value="1"/>
</dbReference>
<dbReference type="GO" id="GO:0005096">
    <property type="term" value="F:GTPase activator activity"/>
    <property type="evidence" value="ECO:0007669"/>
    <property type="project" value="UniProtKB-KW"/>
</dbReference>
<feature type="region of interest" description="Disordered" evidence="2">
    <location>
        <begin position="1983"/>
        <end position="2029"/>
    </location>
</feature>
<feature type="domain" description="PDZ" evidence="4">
    <location>
        <begin position="46"/>
        <end position="119"/>
    </location>
</feature>
<accession>A0A1J1HT38</accession>
<feature type="region of interest" description="Disordered" evidence="2">
    <location>
        <begin position="242"/>
        <end position="263"/>
    </location>
</feature>
<dbReference type="STRING" id="568069.A0A1J1HT38"/>
<feature type="compositionally biased region" description="Low complexity" evidence="2">
    <location>
        <begin position="346"/>
        <end position="358"/>
    </location>
</feature>
<dbReference type="InterPro" id="IPR011993">
    <property type="entry name" value="PH-like_dom_sf"/>
</dbReference>
<evidence type="ECO:0000259" key="4">
    <source>
        <dbReference type="PROSITE" id="PS50106"/>
    </source>
</evidence>
<feature type="compositionally biased region" description="Basic and acidic residues" evidence="2">
    <location>
        <begin position="1327"/>
        <end position="1336"/>
    </location>
</feature>
<organism evidence="6 7">
    <name type="scientific">Clunio marinus</name>
    <dbReference type="NCBI Taxonomy" id="568069"/>
    <lineage>
        <taxon>Eukaryota</taxon>
        <taxon>Metazoa</taxon>
        <taxon>Ecdysozoa</taxon>
        <taxon>Arthropoda</taxon>
        <taxon>Hexapoda</taxon>
        <taxon>Insecta</taxon>
        <taxon>Pterygota</taxon>
        <taxon>Neoptera</taxon>
        <taxon>Endopterygota</taxon>
        <taxon>Diptera</taxon>
        <taxon>Nematocera</taxon>
        <taxon>Chironomoidea</taxon>
        <taxon>Chironomidae</taxon>
        <taxon>Clunio</taxon>
    </lineage>
</organism>
<feature type="compositionally biased region" description="Polar residues" evidence="2">
    <location>
        <begin position="1261"/>
        <end position="1271"/>
    </location>
</feature>
<feature type="compositionally biased region" description="Basic and acidic residues" evidence="2">
    <location>
        <begin position="1414"/>
        <end position="1431"/>
    </location>
</feature>
<dbReference type="SUPFAM" id="SSF48350">
    <property type="entry name" value="GTPase activation domain, GAP"/>
    <property type="match status" value="1"/>
</dbReference>
<feature type="domain" description="PH" evidence="3">
    <location>
        <begin position="642"/>
        <end position="757"/>
    </location>
</feature>
<dbReference type="GO" id="GO:0034457">
    <property type="term" value="C:Mpp10 complex"/>
    <property type="evidence" value="ECO:0007669"/>
    <property type="project" value="InterPro"/>
</dbReference>
<feature type="region of interest" description="Disordered" evidence="2">
    <location>
        <begin position="1719"/>
        <end position="1787"/>
    </location>
</feature>
<gene>
    <name evidence="6" type="ORF">CLUMA_CG004848</name>
</gene>
<proteinExistence type="predicted"/>
<dbReference type="InterPro" id="IPR041681">
    <property type="entry name" value="PH_9"/>
</dbReference>
<feature type="domain" description="Rho-GAP" evidence="5">
    <location>
        <begin position="892"/>
        <end position="1085"/>
    </location>
</feature>
<dbReference type="Gene3D" id="1.10.555.10">
    <property type="entry name" value="Rho GTPase activation protein"/>
    <property type="match status" value="1"/>
</dbReference>
<feature type="compositionally biased region" description="Basic residues" evidence="2">
    <location>
        <begin position="2002"/>
        <end position="2016"/>
    </location>
</feature>
<evidence type="ECO:0000256" key="1">
    <source>
        <dbReference type="ARBA" id="ARBA00022468"/>
    </source>
</evidence>
<evidence type="ECO:0000259" key="5">
    <source>
        <dbReference type="PROSITE" id="PS50238"/>
    </source>
</evidence>
<dbReference type="SUPFAM" id="SSF50729">
    <property type="entry name" value="PH domain-like"/>
    <property type="match status" value="1"/>
</dbReference>
<feature type="compositionally biased region" description="Polar residues" evidence="2">
    <location>
        <begin position="1439"/>
        <end position="1455"/>
    </location>
</feature>